<evidence type="ECO:0000256" key="1">
    <source>
        <dbReference type="SAM" id="SignalP"/>
    </source>
</evidence>
<proteinExistence type="predicted"/>
<reference evidence="2" key="1">
    <citation type="submission" date="2020-07" db="EMBL/GenBank/DDBJ databases">
        <title>Huge and variable diversity of episymbiotic CPR bacteria and DPANN archaea in groundwater ecosystems.</title>
        <authorList>
            <person name="He C.Y."/>
            <person name="Keren R."/>
            <person name="Whittaker M."/>
            <person name="Farag I.F."/>
            <person name="Doudna J."/>
            <person name="Cate J.H.D."/>
            <person name="Banfield J.F."/>
        </authorList>
    </citation>
    <scope>NUCLEOTIDE SEQUENCE</scope>
    <source>
        <strain evidence="2">NC_groundwater_928_Pr1_S-0.2um_72_17</strain>
    </source>
</reference>
<name>A0A9D6QKR6_UNCEI</name>
<dbReference type="EMBL" id="JACQAY010000307">
    <property type="protein sequence ID" value="MBI3540456.1"/>
    <property type="molecule type" value="Genomic_DNA"/>
</dbReference>
<accession>A0A9D6QKR6</accession>
<organism evidence="2 3">
    <name type="scientific">Eiseniibacteriota bacterium</name>
    <dbReference type="NCBI Taxonomy" id="2212470"/>
    <lineage>
        <taxon>Bacteria</taxon>
        <taxon>Candidatus Eiseniibacteriota</taxon>
    </lineage>
</organism>
<sequence length="423" mass="45207">MERTRSTSMRAALLVALLLTAPATGRAQTQNAGAPGEWLARYTTARTLGLGGAYVANADDPLGVLWNPAGLSAMNQNELRFENARLFEDTSINGVSFAVPGSWLPSFGITILSLGSGDFLKTNEMNDALGTFRTAETAYLLTVSRAFSPRLAIGTNLRMVQQTVEAWSGGGFGVDLGGWYEVSPTIRVGASVANLGGPNITLRNVAETHPVLIRGGVSAQVLGGRGLVTAEVDQSNGLGPRLHGGGEYWIQPTFALRMGLDDTYGTGGLSLRFAPQYQIDYGVADHPLGMTHRLGVSYRFGGFFASSEADPPVFSPTGERAVTRISLNERTKADAEMWTLDIVNKLDNVVRRFSGQGRAPTHIQWDGKDETGLPLADGIYHYHLVVKDRAGREIVGPVRTVEISTTGPQGAVPLVPGSPEQPR</sequence>
<feature type="chain" id="PRO_5038933473" description="PorV/PorQ family protein" evidence="1">
    <location>
        <begin position="28"/>
        <end position="423"/>
    </location>
</feature>
<gene>
    <name evidence="2" type="ORF">HY076_09310</name>
</gene>
<evidence type="ECO:0000313" key="3">
    <source>
        <dbReference type="Proteomes" id="UP000807850"/>
    </source>
</evidence>
<keyword evidence="1" id="KW-0732">Signal</keyword>
<comment type="caution">
    <text evidence="2">The sequence shown here is derived from an EMBL/GenBank/DDBJ whole genome shotgun (WGS) entry which is preliminary data.</text>
</comment>
<dbReference type="AlphaFoldDB" id="A0A9D6QKR6"/>
<dbReference type="Gene3D" id="2.60.40.4070">
    <property type="match status" value="1"/>
</dbReference>
<feature type="signal peptide" evidence="1">
    <location>
        <begin position="1"/>
        <end position="27"/>
    </location>
</feature>
<evidence type="ECO:0008006" key="4">
    <source>
        <dbReference type="Google" id="ProtNLM"/>
    </source>
</evidence>
<dbReference type="Gene3D" id="2.40.160.60">
    <property type="entry name" value="Outer membrane protein transport protein (OMPP1/FadL/TodX)"/>
    <property type="match status" value="1"/>
</dbReference>
<evidence type="ECO:0000313" key="2">
    <source>
        <dbReference type="EMBL" id="MBI3540456.1"/>
    </source>
</evidence>
<protein>
    <recommendedName>
        <fullName evidence="4">PorV/PorQ family protein</fullName>
    </recommendedName>
</protein>
<dbReference type="SUPFAM" id="SSF56935">
    <property type="entry name" value="Porins"/>
    <property type="match status" value="1"/>
</dbReference>
<dbReference type="Proteomes" id="UP000807850">
    <property type="component" value="Unassembled WGS sequence"/>
</dbReference>